<dbReference type="Pfam" id="PF00005">
    <property type="entry name" value="ABC_tran"/>
    <property type="match status" value="1"/>
</dbReference>
<evidence type="ECO:0000259" key="8">
    <source>
        <dbReference type="PROSITE" id="PS50206"/>
    </source>
</evidence>
<evidence type="ECO:0000256" key="3">
    <source>
        <dbReference type="ARBA" id="ARBA00022741"/>
    </source>
</evidence>
<gene>
    <name evidence="11" type="primary">cydC</name>
    <name evidence="11" type="ORF">FQY79_14115</name>
</gene>
<dbReference type="GO" id="GO:0034040">
    <property type="term" value="F:ATPase-coupled lipid transmembrane transporter activity"/>
    <property type="evidence" value="ECO:0007669"/>
    <property type="project" value="TreeGrafter"/>
</dbReference>
<evidence type="ECO:0000259" key="9">
    <source>
        <dbReference type="PROSITE" id="PS50893"/>
    </source>
</evidence>
<keyword evidence="5 7" id="KW-1133">Transmembrane helix</keyword>
<dbReference type="Gene3D" id="1.20.1560.10">
    <property type="entry name" value="ABC transporter type 1, transmembrane domain"/>
    <property type="match status" value="1"/>
</dbReference>
<evidence type="ECO:0000313" key="11">
    <source>
        <dbReference type="EMBL" id="TWT17214.1"/>
    </source>
</evidence>
<dbReference type="PANTHER" id="PTHR24221:SF654">
    <property type="entry name" value="ATP-BINDING CASSETTE SUB-FAMILY B MEMBER 6"/>
    <property type="match status" value="1"/>
</dbReference>
<dbReference type="InterPro" id="IPR036640">
    <property type="entry name" value="ABC1_TM_sf"/>
</dbReference>
<dbReference type="InterPro" id="IPR014223">
    <property type="entry name" value="ABC_CydC/D"/>
</dbReference>
<dbReference type="Proteomes" id="UP000315949">
    <property type="component" value="Unassembled WGS sequence"/>
</dbReference>
<keyword evidence="12" id="KW-1185">Reference proteome</keyword>
<dbReference type="GO" id="GO:0034775">
    <property type="term" value="P:glutathione transmembrane transport"/>
    <property type="evidence" value="ECO:0007669"/>
    <property type="project" value="InterPro"/>
</dbReference>
<dbReference type="PANTHER" id="PTHR24221">
    <property type="entry name" value="ATP-BINDING CASSETTE SUB-FAMILY B"/>
    <property type="match status" value="1"/>
</dbReference>
<dbReference type="PROSITE" id="PS50206">
    <property type="entry name" value="RHODANESE_3"/>
    <property type="match status" value="1"/>
</dbReference>
<accession>A0A5C5TTA6</accession>
<dbReference type="GO" id="GO:0016887">
    <property type="term" value="F:ATP hydrolysis activity"/>
    <property type="evidence" value="ECO:0007669"/>
    <property type="project" value="InterPro"/>
</dbReference>
<keyword evidence="4" id="KW-0067">ATP-binding</keyword>
<dbReference type="PROSITE" id="PS00211">
    <property type="entry name" value="ABC_TRANSPORTER_1"/>
    <property type="match status" value="1"/>
</dbReference>
<sequence>MRRLLAWMWPMFRQRWRTLLPACALALVTAAAAVGLLGVSGWFLTATALVSGALATFNLFVPSAMVRGLAFVRILSRYGERVSGHAATLLLLTDLRTRVFANLLRLDAGQLARWRDGDLVARLTGDIDALDSTFLLSLLPLLVGGIAGAVVIAVLAVYVPPAAAAVGLLWLCVLLLAPAWLARRVRRSGAERQAHAAALRQHVLQAVEGHADLLALGAAGRAEAALADSSDRLRAAALSESRAFASGQALALACAGLAMLAVATAGAAALREGRVGGAVLVGCVLAVAGLFEVVAPVLRGAVRLGAASAAAERVREIERAGPEILDPPRPKALPMRGAVEFRQVYFRHHPSLPLLEGVDLRIAPGERVVVTGASGSGKSTLLALLLRLRDPQAGGICWEGVDLREASLPELHRRVALLPQDAPVFLGTVRDNLRIGDPDADDAGLWEALRQAGLDEEIRALPGGLDQWLGEGGRTLSAGQARRLCLARVLLTGAPLVALDEPTEGLDPDAEQAFFRDLPRILHGRSLLLVTHALVPSGIADATWELVDGKLKKKPVRDTP</sequence>
<feature type="domain" description="Rhodanese" evidence="8">
    <location>
        <begin position="443"/>
        <end position="477"/>
    </location>
</feature>
<feature type="transmembrane region" description="Helical" evidence="7">
    <location>
        <begin position="134"/>
        <end position="156"/>
    </location>
</feature>
<proteinExistence type="predicted"/>
<feature type="domain" description="ABC transporter" evidence="9">
    <location>
        <begin position="339"/>
        <end position="560"/>
    </location>
</feature>
<keyword evidence="6 7" id="KW-0472">Membrane</keyword>
<dbReference type="PROSITE" id="PS50893">
    <property type="entry name" value="ABC_TRANSPORTER_2"/>
    <property type="match status" value="1"/>
</dbReference>
<feature type="transmembrane region" description="Helical" evidence="7">
    <location>
        <begin position="276"/>
        <end position="298"/>
    </location>
</feature>
<dbReference type="Pfam" id="PF00664">
    <property type="entry name" value="ABC_membrane"/>
    <property type="match status" value="1"/>
</dbReference>
<feature type="domain" description="ABC transmembrane type-1" evidence="10">
    <location>
        <begin position="22"/>
        <end position="306"/>
    </location>
</feature>
<dbReference type="GO" id="GO:0005886">
    <property type="term" value="C:plasma membrane"/>
    <property type="evidence" value="ECO:0007669"/>
    <property type="project" value="UniProtKB-SubCell"/>
</dbReference>
<protein>
    <submittedName>
        <fullName evidence="11">Thiol reductant ABC exporter subunit CydC</fullName>
    </submittedName>
</protein>
<comment type="caution">
    <text evidence="11">The sequence shown here is derived from an EMBL/GenBank/DDBJ whole genome shotgun (WGS) entry which is preliminary data.</text>
</comment>
<evidence type="ECO:0000256" key="6">
    <source>
        <dbReference type="ARBA" id="ARBA00023136"/>
    </source>
</evidence>
<dbReference type="InterPro" id="IPR017871">
    <property type="entry name" value="ABC_transporter-like_CS"/>
</dbReference>
<keyword evidence="2 7" id="KW-0812">Transmembrane</keyword>
<dbReference type="GO" id="GO:0045454">
    <property type="term" value="P:cell redox homeostasis"/>
    <property type="evidence" value="ECO:0007669"/>
    <property type="project" value="InterPro"/>
</dbReference>
<evidence type="ECO:0000256" key="2">
    <source>
        <dbReference type="ARBA" id="ARBA00022692"/>
    </source>
</evidence>
<dbReference type="InterPro" id="IPR003439">
    <property type="entry name" value="ABC_transporter-like_ATP-bd"/>
</dbReference>
<feature type="transmembrane region" description="Helical" evidence="7">
    <location>
        <begin position="249"/>
        <end position="270"/>
    </location>
</feature>
<dbReference type="SUPFAM" id="SSF90123">
    <property type="entry name" value="ABC transporter transmembrane region"/>
    <property type="match status" value="1"/>
</dbReference>
<dbReference type="InterPro" id="IPR011527">
    <property type="entry name" value="ABC1_TM_dom"/>
</dbReference>
<dbReference type="SUPFAM" id="SSF52540">
    <property type="entry name" value="P-loop containing nucleoside triphosphate hydrolases"/>
    <property type="match status" value="1"/>
</dbReference>
<dbReference type="InterPro" id="IPR027417">
    <property type="entry name" value="P-loop_NTPase"/>
</dbReference>
<keyword evidence="3" id="KW-0547">Nucleotide-binding</keyword>
<evidence type="ECO:0000256" key="7">
    <source>
        <dbReference type="SAM" id="Phobius"/>
    </source>
</evidence>
<dbReference type="AlphaFoldDB" id="A0A5C5TTA6"/>
<evidence type="ECO:0000259" key="10">
    <source>
        <dbReference type="PROSITE" id="PS50929"/>
    </source>
</evidence>
<dbReference type="GO" id="GO:0005524">
    <property type="term" value="F:ATP binding"/>
    <property type="evidence" value="ECO:0007669"/>
    <property type="project" value="UniProtKB-KW"/>
</dbReference>
<dbReference type="OrthoDB" id="9802264at2"/>
<dbReference type="InterPro" id="IPR001763">
    <property type="entry name" value="Rhodanese-like_dom"/>
</dbReference>
<dbReference type="RefSeq" id="WP_146313521.1">
    <property type="nucleotide sequence ID" value="NZ_VOHE01000009.1"/>
</dbReference>
<dbReference type="GO" id="GO:0140359">
    <property type="term" value="F:ABC-type transporter activity"/>
    <property type="evidence" value="ECO:0007669"/>
    <property type="project" value="InterPro"/>
</dbReference>
<comment type="subcellular location">
    <subcellularLocation>
        <location evidence="1">Cell membrane</location>
        <topology evidence="1">Multi-pass membrane protein</topology>
    </subcellularLocation>
</comment>
<dbReference type="SMART" id="SM00382">
    <property type="entry name" value="AAA"/>
    <property type="match status" value="1"/>
</dbReference>
<feature type="transmembrane region" description="Helical" evidence="7">
    <location>
        <begin position="162"/>
        <end position="182"/>
    </location>
</feature>
<evidence type="ECO:0000256" key="5">
    <source>
        <dbReference type="ARBA" id="ARBA00022989"/>
    </source>
</evidence>
<name>A0A5C5TTA6_9GAMM</name>
<organism evidence="11 12">
    <name type="scientific">Luteimonas wenzhouensis</name>
    <dbReference type="NCBI Taxonomy" id="2599615"/>
    <lineage>
        <taxon>Bacteria</taxon>
        <taxon>Pseudomonadati</taxon>
        <taxon>Pseudomonadota</taxon>
        <taxon>Gammaproteobacteria</taxon>
        <taxon>Lysobacterales</taxon>
        <taxon>Lysobacteraceae</taxon>
        <taxon>Luteimonas</taxon>
    </lineage>
</organism>
<dbReference type="PROSITE" id="PS50929">
    <property type="entry name" value="ABC_TM1F"/>
    <property type="match status" value="1"/>
</dbReference>
<dbReference type="NCBIfam" id="TIGR02868">
    <property type="entry name" value="CydC"/>
    <property type="match status" value="1"/>
</dbReference>
<dbReference type="InterPro" id="IPR039421">
    <property type="entry name" value="Type_1_exporter"/>
</dbReference>
<evidence type="ECO:0000256" key="1">
    <source>
        <dbReference type="ARBA" id="ARBA00004651"/>
    </source>
</evidence>
<dbReference type="EMBL" id="VOHE01000009">
    <property type="protein sequence ID" value="TWT17214.1"/>
    <property type="molecule type" value="Genomic_DNA"/>
</dbReference>
<evidence type="ECO:0000256" key="4">
    <source>
        <dbReference type="ARBA" id="ARBA00022840"/>
    </source>
</evidence>
<reference evidence="11 12" key="1">
    <citation type="submission" date="2019-07" db="EMBL/GenBank/DDBJ databases">
        <title>Luteimonas sp. YD-1 nov., isolated from acidic soil.</title>
        <authorList>
            <person name="Zhou J."/>
        </authorList>
    </citation>
    <scope>NUCLEOTIDE SEQUENCE [LARGE SCALE GENOMIC DNA]</scope>
    <source>
        <strain evidence="11 12">YD-1</strain>
    </source>
</reference>
<dbReference type="InterPro" id="IPR003593">
    <property type="entry name" value="AAA+_ATPase"/>
</dbReference>
<dbReference type="Gene3D" id="3.40.50.300">
    <property type="entry name" value="P-loop containing nucleotide triphosphate hydrolases"/>
    <property type="match status" value="1"/>
</dbReference>
<evidence type="ECO:0000313" key="12">
    <source>
        <dbReference type="Proteomes" id="UP000315949"/>
    </source>
</evidence>